<comment type="caution">
    <text evidence="9">The sequence shown here is derived from an EMBL/GenBank/DDBJ whole genome shotgun (WGS) entry which is preliminary data.</text>
</comment>
<dbReference type="PIRSF" id="PIRSF037903">
    <property type="entry name" value="Subtilisin_rel_GFO_2223"/>
    <property type="match status" value="1"/>
</dbReference>
<dbReference type="PANTHER" id="PTHR43806">
    <property type="entry name" value="PEPTIDASE S8"/>
    <property type="match status" value="1"/>
</dbReference>
<evidence type="ECO:0000256" key="4">
    <source>
        <dbReference type="ARBA" id="ARBA00022825"/>
    </source>
</evidence>
<dbReference type="EMBL" id="BLAX01000001">
    <property type="protein sequence ID" value="GET32170.1"/>
    <property type="molecule type" value="Genomic_DNA"/>
</dbReference>
<dbReference type="InterPro" id="IPR050131">
    <property type="entry name" value="Peptidase_S8_subtilisin-like"/>
</dbReference>
<keyword evidence="7" id="KW-0732">Signal</keyword>
<gene>
    <name evidence="9" type="ORF">PbJCM13498_10330</name>
</gene>
<dbReference type="GO" id="GO:0004252">
    <property type="term" value="F:serine-type endopeptidase activity"/>
    <property type="evidence" value="ECO:0007669"/>
    <property type="project" value="UniProtKB-UniRule"/>
</dbReference>
<feature type="active site" description="Charge relay system" evidence="5">
    <location>
        <position position="181"/>
    </location>
</feature>
<keyword evidence="10" id="KW-1185">Reference proteome</keyword>
<evidence type="ECO:0000256" key="7">
    <source>
        <dbReference type="SAM" id="SignalP"/>
    </source>
</evidence>
<dbReference type="CDD" id="cd07493">
    <property type="entry name" value="Peptidases_S8_9"/>
    <property type="match status" value="1"/>
</dbReference>
<feature type="active site" description="Charge relay system" evidence="5">
    <location>
        <position position="399"/>
    </location>
</feature>
<dbReference type="RefSeq" id="WP_025863336.1">
    <property type="nucleotide sequence ID" value="NZ_BLAX01000001.1"/>
</dbReference>
<accession>A0A5M4AW66</accession>
<protein>
    <submittedName>
        <fullName evidence="9">Serine protease</fullName>
    </submittedName>
</protein>
<sequence length="548" mass="60176">MKLTCLWILFCLPLLANAQSNGARYRVEFTDKAGSVYDIPHPEAFLSERALSRRNRYHIPVDENDLPVSSVYLDSLKRHGFKVLYTSRWFNFATVAVVSPEDTAGVSKWNFVRSIKLTRPDNMLKNAIKKWSEIKTPATKSIQTEADDSYGYSSEQIAQLNGKVLHENGFKGQGMVIAILDAGFRAANQLAVFDSLFLQDRMLGIRDFVNPESNVFEEYQHGMNVLSLMGANTPGKLVGTAPDASYFLIRTEDENSEYPVEMDNYIAGLELADSIGADVINASLGYFYFDDPADNLNYDELDGKTLMITQAVETAEQKGMIVCVSAGNEGDNAWQHIIAPVDANGVLSMAAVNIAGERAPFSSTGPSADGRIKPEVAACGWDTWIQKYPDEIGVSNGTSFSSPLVAGLTACLWQEYPDKSPAEIVDAIIQSASQYASPDNYLGYGVPDFGKASLLLQETLADGDSEKQWKVSPNPFDENIRLEYQGNGLLDDASATFILISSTGTILKEERLSGRVELVNNLGALPSGLYFLQVITNGTTENHKLIKR</sequence>
<dbReference type="InterPro" id="IPR023828">
    <property type="entry name" value="Peptidase_S8_Ser-AS"/>
</dbReference>
<dbReference type="InterPro" id="IPR017317">
    <property type="entry name" value="Pept_S8_subtilisin_bacteroid-2"/>
</dbReference>
<keyword evidence="3 5" id="KW-0378">Hydrolase</keyword>
<name>A0A5M4AW66_9BACT</name>
<organism evidence="9 10">
    <name type="scientific">Prolixibacter bellariivorans</name>
    <dbReference type="NCBI Taxonomy" id="314319"/>
    <lineage>
        <taxon>Bacteria</taxon>
        <taxon>Pseudomonadati</taxon>
        <taxon>Bacteroidota</taxon>
        <taxon>Bacteroidia</taxon>
        <taxon>Marinilabiliales</taxon>
        <taxon>Prolixibacteraceae</taxon>
        <taxon>Prolixibacter</taxon>
    </lineage>
</organism>
<comment type="similarity">
    <text evidence="1 5 6">Belongs to the peptidase S8 family.</text>
</comment>
<feature type="signal peptide" evidence="7">
    <location>
        <begin position="1"/>
        <end position="18"/>
    </location>
</feature>
<dbReference type="InterPro" id="IPR000209">
    <property type="entry name" value="Peptidase_S8/S53_dom"/>
</dbReference>
<dbReference type="OrthoDB" id="9792152at2"/>
<dbReference type="AlphaFoldDB" id="A0A5M4AW66"/>
<dbReference type="PROSITE" id="PS51892">
    <property type="entry name" value="SUBTILASE"/>
    <property type="match status" value="1"/>
</dbReference>
<dbReference type="PROSITE" id="PS00136">
    <property type="entry name" value="SUBTILASE_ASP"/>
    <property type="match status" value="1"/>
</dbReference>
<evidence type="ECO:0000256" key="1">
    <source>
        <dbReference type="ARBA" id="ARBA00011073"/>
    </source>
</evidence>
<dbReference type="InterPro" id="IPR036852">
    <property type="entry name" value="Peptidase_S8/S53_dom_sf"/>
</dbReference>
<dbReference type="Proteomes" id="UP000391834">
    <property type="component" value="Unassembled WGS sequence"/>
</dbReference>
<reference evidence="9 10" key="1">
    <citation type="submission" date="2019-10" db="EMBL/GenBank/DDBJ databases">
        <title>Prolixibacter strains distinguished by the presence of nitrate reductase genes were adept at nitrate-dependent anaerobic corrosion of metallic iron and carbon steel.</title>
        <authorList>
            <person name="Iino T."/>
            <person name="Shono N."/>
            <person name="Ito K."/>
            <person name="Nakamura R."/>
            <person name="Sueoka K."/>
            <person name="Harayama S."/>
            <person name="Ohkuma M."/>
        </authorList>
    </citation>
    <scope>NUCLEOTIDE SEQUENCE [LARGE SCALE GENOMIC DNA]</scope>
    <source>
        <strain evidence="9 10">JCM 13498</strain>
    </source>
</reference>
<dbReference type="Pfam" id="PF00082">
    <property type="entry name" value="Peptidase_S8"/>
    <property type="match status" value="1"/>
</dbReference>
<dbReference type="PANTHER" id="PTHR43806:SF67">
    <property type="entry name" value="EGF-LIKE DOMAIN-CONTAINING PROTEIN"/>
    <property type="match status" value="1"/>
</dbReference>
<dbReference type="InterPro" id="IPR023827">
    <property type="entry name" value="Peptidase_S8_Asp-AS"/>
</dbReference>
<evidence type="ECO:0000256" key="3">
    <source>
        <dbReference type="ARBA" id="ARBA00022801"/>
    </source>
</evidence>
<evidence type="ECO:0000259" key="8">
    <source>
        <dbReference type="Pfam" id="PF00082"/>
    </source>
</evidence>
<evidence type="ECO:0000256" key="2">
    <source>
        <dbReference type="ARBA" id="ARBA00022670"/>
    </source>
</evidence>
<proteinExistence type="inferred from homology"/>
<dbReference type="GO" id="GO:0006508">
    <property type="term" value="P:proteolysis"/>
    <property type="evidence" value="ECO:0007669"/>
    <property type="project" value="UniProtKB-KW"/>
</dbReference>
<dbReference type="Gene3D" id="3.40.50.200">
    <property type="entry name" value="Peptidase S8/S53 domain"/>
    <property type="match status" value="1"/>
</dbReference>
<evidence type="ECO:0000256" key="5">
    <source>
        <dbReference type="PROSITE-ProRule" id="PRU01240"/>
    </source>
</evidence>
<dbReference type="InterPro" id="IPR015500">
    <property type="entry name" value="Peptidase_S8_subtilisin-rel"/>
</dbReference>
<dbReference type="NCBIfam" id="TIGR04183">
    <property type="entry name" value="Por_Secre_tail"/>
    <property type="match status" value="1"/>
</dbReference>
<keyword evidence="2 5" id="KW-0645">Protease</keyword>
<evidence type="ECO:0000256" key="6">
    <source>
        <dbReference type="RuleBase" id="RU003355"/>
    </source>
</evidence>
<feature type="active site" description="Charge relay system" evidence="5">
    <location>
        <position position="221"/>
    </location>
</feature>
<evidence type="ECO:0000313" key="10">
    <source>
        <dbReference type="Proteomes" id="UP000391834"/>
    </source>
</evidence>
<feature type="chain" id="PRO_5024324268" evidence="7">
    <location>
        <begin position="19"/>
        <end position="548"/>
    </location>
</feature>
<dbReference type="PRINTS" id="PR00723">
    <property type="entry name" value="SUBTILISIN"/>
</dbReference>
<evidence type="ECO:0000313" key="9">
    <source>
        <dbReference type="EMBL" id="GET32170.1"/>
    </source>
</evidence>
<dbReference type="PROSITE" id="PS00138">
    <property type="entry name" value="SUBTILASE_SER"/>
    <property type="match status" value="1"/>
</dbReference>
<dbReference type="SUPFAM" id="SSF52743">
    <property type="entry name" value="Subtilisin-like"/>
    <property type="match status" value="1"/>
</dbReference>
<dbReference type="InterPro" id="IPR026444">
    <property type="entry name" value="Secre_tail"/>
</dbReference>
<keyword evidence="4 5" id="KW-0720">Serine protease</keyword>
<feature type="domain" description="Peptidase S8/S53" evidence="8">
    <location>
        <begin position="172"/>
        <end position="445"/>
    </location>
</feature>